<dbReference type="PROSITE" id="PS50994">
    <property type="entry name" value="INTEGRASE"/>
    <property type="match status" value="1"/>
</dbReference>
<dbReference type="PANTHER" id="PTHR37984:SF7">
    <property type="entry name" value="INTEGRASE CATALYTIC DOMAIN-CONTAINING PROTEIN"/>
    <property type="match status" value="1"/>
</dbReference>
<dbReference type="Pfam" id="PF17921">
    <property type="entry name" value="Integrase_H2C2"/>
    <property type="match status" value="1"/>
</dbReference>
<dbReference type="EC" id="2.7.7.49" evidence="1"/>
<feature type="compositionally biased region" description="Low complexity" evidence="2">
    <location>
        <begin position="395"/>
        <end position="406"/>
    </location>
</feature>
<dbReference type="GO" id="GO:0003964">
    <property type="term" value="F:RNA-directed DNA polymerase activity"/>
    <property type="evidence" value="ECO:0007669"/>
    <property type="project" value="UniProtKB-EC"/>
</dbReference>
<evidence type="ECO:0000259" key="3">
    <source>
        <dbReference type="PROSITE" id="PS50994"/>
    </source>
</evidence>
<feature type="domain" description="Integrase catalytic" evidence="3">
    <location>
        <begin position="128"/>
        <end position="289"/>
    </location>
</feature>
<dbReference type="InterPro" id="IPR041588">
    <property type="entry name" value="Integrase_H2C2"/>
</dbReference>
<dbReference type="InterPro" id="IPR012337">
    <property type="entry name" value="RNaseH-like_sf"/>
</dbReference>
<reference evidence="4" key="1">
    <citation type="submission" date="2015-11" db="EMBL/GenBank/DDBJ databases">
        <title>De novo transcriptome assembly of four potential Pierce s Disease insect vectors from Arizona vineyards.</title>
        <authorList>
            <person name="Tassone E.E."/>
        </authorList>
    </citation>
    <scope>NUCLEOTIDE SEQUENCE</scope>
</reference>
<protein>
    <recommendedName>
        <fullName evidence="1">RNA-directed DNA polymerase</fullName>
        <ecNumber evidence="1">2.7.7.49</ecNumber>
    </recommendedName>
</protein>
<evidence type="ECO:0000256" key="1">
    <source>
        <dbReference type="ARBA" id="ARBA00012493"/>
    </source>
</evidence>
<dbReference type="GO" id="GO:0015074">
    <property type="term" value="P:DNA integration"/>
    <property type="evidence" value="ECO:0007669"/>
    <property type="project" value="InterPro"/>
</dbReference>
<dbReference type="InterPro" id="IPR036397">
    <property type="entry name" value="RNaseH_sf"/>
</dbReference>
<evidence type="ECO:0000256" key="2">
    <source>
        <dbReference type="SAM" id="MobiDB-lite"/>
    </source>
</evidence>
<dbReference type="SUPFAM" id="SSF53098">
    <property type="entry name" value="Ribonuclease H-like"/>
    <property type="match status" value="1"/>
</dbReference>
<evidence type="ECO:0000313" key="4">
    <source>
        <dbReference type="EMBL" id="JAT37244.1"/>
    </source>
</evidence>
<accession>A0A1B6MMS4</accession>
<dbReference type="PANTHER" id="PTHR37984">
    <property type="entry name" value="PROTEIN CBG26694"/>
    <property type="match status" value="1"/>
</dbReference>
<feature type="compositionally biased region" description="Polar residues" evidence="2">
    <location>
        <begin position="378"/>
        <end position="394"/>
    </location>
</feature>
<dbReference type="GO" id="GO:0003676">
    <property type="term" value="F:nucleic acid binding"/>
    <property type="evidence" value="ECO:0007669"/>
    <property type="project" value="InterPro"/>
</dbReference>
<sequence length="456" mass="53187">MLKLKDLVANDSEMVSLTKYVRGNVWPNHKNQLPECIRQYWSVRHELSFCNGLLLKGTCIVIPKEIRNEMLRRLHYPHLGITKTQLRAKNVMYWPLMNSQIEDMVVKCETCSVHANNNTKEPLIPHKVPKLPWQKVGIDIFFHDCKKFLLVVDYFSKYVEMVILQNLLSPYVINCLKSVFSRHGVPKTVVSGNDTSFTGFEFKNFSSSWGFHHIYTSPYFSQANGMVERAIQTVKNIIKKSMLENTDMYLALLEYRNTPITHNIPSPAEILFSRKLNSLLPCHEKLLRPKINRNVRKNLSLRQYSQKMYYDRNVKPLRPLFENENVMMRHKNKWVKSKIVEKRNEPRSYIVKNDQSGKSYVRNRYHLRPFDSFEQESSDCNSKISPLKTRSPNKSLLQSQPSLTSSNKTSPIRTPQPKHVNFQISPSTKDQPNPNPNKHATTRSGRPIKPVDKFNL</sequence>
<dbReference type="Gene3D" id="3.30.420.10">
    <property type="entry name" value="Ribonuclease H-like superfamily/Ribonuclease H"/>
    <property type="match status" value="1"/>
</dbReference>
<dbReference type="InterPro" id="IPR001584">
    <property type="entry name" value="Integrase_cat-core"/>
</dbReference>
<dbReference type="InterPro" id="IPR050951">
    <property type="entry name" value="Retrovirus_Pol_polyprotein"/>
</dbReference>
<dbReference type="FunFam" id="1.10.340.70:FF:000003">
    <property type="entry name" value="Protein CBG25708"/>
    <property type="match status" value="1"/>
</dbReference>
<dbReference type="FunFam" id="3.30.420.10:FF:000063">
    <property type="entry name" value="Retrovirus-related Pol polyprotein from transposon 297-like Protein"/>
    <property type="match status" value="1"/>
</dbReference>
<feature type="region of interest" description="Disordered" evidence="2">
    <location>
        <begin position="375"/>
        <end position="456"/>
    </location>
</feature>
<feature type="compositionally biased region" description="Polar residues" evidence="2">
    <location>
        <begin position="422"/>
        <end position="444"/>
    </location>
</feature>
<name>A0A1B6MMS4_9HEMI</name>
<gene>
    <name evidence="4" type="ORF">g.47619</name>
</gene>
<organism evidence="4">
    <name type="scientific">Graphocephala atropunctata</name>
    <dbReference type="NCBI Taxonomy" id="36148"/>
    <lineage>
        <taxon>Eukaryota</taxon>
        <taxon>Metazoa</taxon>
        <taxon>Ecdysozoa</taxon>
        <taxon>Arthropoda</taxon>
        <taxon>Hexapoda</taxon>
        <taxon>Insecta</taxon>
        <taxon>Pterygota</taxon>
        <taxon>Neoptera</taxon>
        <taxon>Paraneoptera</taxon>
        <taxon>Hemiptera</taxon>
        <taxon>Auchenorrhyncha</taxon>
        <taxon>Membracoidea</taxon>
        <taxon>Cicadellidae</taxon>
        <taxon>Cicadellinae</taxon>
        <taxon>Cicadellini</taxon>
        <taxon>Graphocephala</taxon>
    </lineage>
</organism>
<dbReference type="EMBL" id="GEBQ01002733">
    <property type="protein sequence ID" value="JAT37244.1"/>
    <property type="molecule type" value="Transcribed_RNA"/>
</dbReference>
<dbReference type="Gene3D" id="1.10.340.70">
    <property type="match status" value="1"/>
</dbReference>
<proteinExistence type="predicted"/>
<dbReference type="AlphaFoldDB" id="A0A1B6MMS4"/>